<gene>
    <name evidence="1" type="ORF">EV214_102255</name>
</gene>
<dbReference type="RefSeq" id="WP_132242490.1">
    <property type="nucleotide sequence ID" value="NZ_SLWV01000002.1"/>
</dbReference>
<dbReference type="OrthoDB" id="1864001at2"/>
<protein>
    <submittedName>
        <fullName evidence="1">Uncharacterized protein</fullName>
    </submittedName>
</protein>
<comment type="caution">
    <text evidence="1">The sequence shown here is derived from an EMBL/GenBank/DDBJ whole genome shotgun (WGS) entry which is preliminary data.</text>
</comment>
<evidence type="ECO:0000313" key="2">
    <source>
        <dbReference type="Proteomes" id="UP000294919"/>
    </source>
</evidence>
<reference evidence="1 2" key="1">
    <citation type="submission" date="2019-03" db="EMBL/GenBank/DDBJ databases">
        <title>Genomic Encyclopedia of Type Strains, Phase IV (KMG-IV): sequencing the most valuable type-strain genomes for metagenomic binning, comparative biology and taxonomic classification.</title>
        <authorList>
            <person name="Goeker M."/>
        </authorList>
    </citation>
    <scope>NUCLEOTIDE SEQUENCE [LARGE SCALE GENOMIC DNA]</scope>
    <source>
        <strain evidence="1 2">DSM 102940</strain>
    </source>
</reference>
<evidence type="ECO:0000313" key="1">
    <source>
        <dbReference type="EMBL" id="TCO79530.1"/>
    </source>
</evidence>
<dbReference type="Proteomes" id="UP000294919">
    <property type="component" value="Unassembled WGS sequence"/>
</dbReference>
<keyword evidence="2" id="KW-1185">Reference proteome</keyword>
<proteinExistence type="predicted"/>
<dbReference type="AlphaFoldDB" id="A0A4V2SCI9"/>
<accession>A0A4V2SCI9</accession>
<dbReference type="EMBL" id="SLWV01000002">
    <property type="protein sequence ID" value="TCO79530.1"/>
    <property type="molecule type" value="Genomic_DNA"/>
</dbReference>
<name>A0A4V2SCI9_9FIRM</name>
<sequence length="60" mass="6608">MTSPQQNIDTVQSNHRSMKAVVCQSCGVNNSISESEAGECEFCGSMIKQDLSIKMINRKI</sequence>
<organism evidence="1 2">
    <name type="scientific">Marinisporobacter balticus</name>
    <dbReference type="NCBI Taxonomy" id="2018667"/>
    <lineage>
        <taxon>Bacteria</taxon>
        <taxon>Bacillati</taxon>
        <taxon>Bacillota</taxon>
        <taxon>Clostridia</taxon>
        <taxon>Peptostreptococcales</taxon>
        <taxon>Thermotaleaceae</taxon>
        <taxon>Marinisporobacter</taxon>
    </lineage>
</organism>